<dbReference type="AlphaFoldDB" id="A0A1W1XVD3"/>
<protein>
    <submittedName>
        <fullName evidence="1">Uncharacterized protein</fullName>
    </submittedName>
</protein>
<evidence type="ECO:0000313" key="2">
    <source>
        <dbReference type="Proteomes" id="UP000192468"/>
    </source>
</evidence>
<sequence>MKYIGPFLKSNYLSITNIKNQLFHLAKESEKILIFYSNFGIVSDSEKPEFILKSYYDINTFKAFSPLLCIFKKGDIKLQNVDKKLCLDDNKFRKDVIIFSNTLMTLTVLELSKYYSLLEKQHPVSHSLSKTYMYVAENQLQFYLTYLRNNEGVFVDKKNISDEHEFKFENKSKNFLFSDQALAMAAFGSYSTLCRHKDSKQYQDFSLDILNMLIGYKDSLYDLPYSEAMKICFGINLFYDYTKNKEALSLLLDLYDYIEGVKDKDSSEKESVTNQCLFIINSMLLYKHMNFTKYMDNAYNVLENIKKSYDKDKGLFLRNNTKKEIDITSTDLVLFLISNLITSDTDKSGVLCKETAELYKHIIEDLGIIGSFPNLPNLDSPERYKNFSSDSKNLLDEVNFKLDSIGTPDSTLLLPLFLKEITYNKKKQCFSRPKSSFYSSQNMFLFFLFIYLFKPNFRGTDDDNNIFHKQKKHSSKNRGTD</sequence>
<gene>
    <name evidence="1" type="ORF">SAMN02745134_03339</name>
</gene>
<dbReference type="STRING" id="1121291.SAMN02745134_03339"/>
<keyword evidence="2" id="KW-1185">Reference proteome</keyword>
<dbReference type="RefSeq" id="WP_084117359.1">
    <property type="nucleotide sequence ID" value="NZ_FWXH01000020.1"/>
</dbReference>
<dbReference type="OrthoDB" id="1949729at2"/>
<organism evidence="1 2">
    <name type="scientific">Clostridium acidisoli DSM 12555</name>
    <dbReference type="NCBI Taxonomy" id="1121291"/>
    <lineage>
        <taxon>Bacteria</taxon>
        <taxon>Bacillati</taxon>
        <taxon>Bacillota</taxon>
        <taxon>Clostridia</taxon>
        <taxon>Eubacteriales</taxon>
        <taxon>Clostridiaceae</taxon>
        <taxon>Clostridium</taxon>
    </lineage>
</organism>
<name>A0A1W1XVD3_9CLOT</name>
<accession>A0A1W1XVD3</accession>
<dbReference type="Proteomes" id="UP000192468">
    <property type="component" value="Unassembled WGS sequence"/>
</dbReference>
<reference evidence="1 2" key="1">
    <citation type="submission" date="2017-04" db="EMBL/GenBank/DDBJ databases">
        <authorList>
            <person name="Afonso C.L."/>
            <person name="Miller P.J."/>
            <person name="Scott M.A."/>
            <person name="Spackman E."/>
            <person name="Goraichik I."/>
            <person name="Dimitrov K.M."/>
            <person name="Suarez D.L."/>
            <person name="Swayne D.E."/>
        </authorList>
    </citation>
    <scope>NUCLEOTIDE SEQUENCE [LARGE SCALE GENOMIC DNA]</scope>
    <source>
        <strain evidence="1 2">DSM 12555</strain>
    </source>
</reference>
<evidence type="ECO:0000313" key="1">
    <source>
        <dbReference type="EMBL" id="SMC27893.1"/>
    </source>
</evidence>
<dbReference type="EMBL" id="FWXH01000020">
    <property type="protein sequence ID" value="SMC27893.1"/>
    <property type="molecule type" value="Genomic_DNA"/>
</dbReference>
<proteinExistence type="predicted"/>